<evidence type="ECO:0000313" key="1">
    <source>
        <dbReference type="EMBL" id="PIM54536.1"/>
    </source>
</evidence>
<name>A0A2G9CDL9_9BURK</name>
<dbReference type="EMBL" id="PEOG01000009">
    <property type="protein sequence ID" value="PIM54536.1"/>
    <property type="molecule type" value="Genomic_DNA"/>
</dbReference>
<comment type="caution">
    <text evidence="1">The sequence shown here is derived from an EMBL/GenBank/DDBJ whole genome shotgun (WGS) entry which is preliminary data.</text>
</comment>
<proteinExistence type="predicted"/>
<organism evidence="1 2">
    <name type="scientific">Roseateles chitinivorans</name>
    <dbReference type="NCBI Taxonomy" id="2917965"/>
    <lineage>
        <taxon>Bacteria</taxon>
        <taxon>Pseudomonadati</taxon>
        <taxon>Pseudomonadota</taxon>
        <taxon>Betaproteobacteria</taxon>
        <taxon>Burkholderiales</taxon>
        <taxon>Sphaerotilaceae</taxon>
        <taxon>Roseateles</taxon>
    </lineage>
</organism>
<dbReference type="SUPFAM" id="SSF51182">
    <property type="entry name" value="RmlC-like cupins"/>
    <property type="match status" value="1"/>
</dbReference>
<accession>A0A2G9CDL9</accession>
<dbReference type="InterPro" id="IPR014710">
    <property type="entry name" value="RmlC-like_jellyroll"/>
</dbReference>
<sequence>MLMFRTPVPVHIKKHTHTLGETHVVLVGGSHIFESDGKRYVIENGGFMRMPGGVVHEAWLPAGSQTLNILESGWVVNWLKGEPGPEDVNEYPPVSKK</sequence>
<dbReference type="Proteomes" id="UP000231501">
    <property type="component" value="Unassembled WGS sequence"/>
</dbReference>
<gene>
    <name evidence="1" type="ORF">CS062_03915</name>
</gene>
<reference evidence="1 2" key="1">
    <citation type="submission" date="2017-11" db="EMBL/GenBank/DDBJ databases">
        <title>Draft genome sequence of Mitsuaria sp. HWN-4.</title>
        <authorList>
            <person name="Gundlapally S.R."/>
        </authorList>
    </citation>
    <scope>NUCLEOTIDE SEQUENCE [LARGE SCALE GENOMIC DNA]</scope>
    <source>
        <strain evidence="1 2">HWN-4</strain>
    </source>
</reference>
<dbReference type="Gene3D" id="2.60.120.10">
    <property type="entry name" value="Jelly Rolls"/>
    <property type="match status" value="1"/>
</dbReference>
<protein>
    <recommendedName>
        <fullName evidence="3">Cupin domain-containing protein</fullName>
    </recommendedName>
</protein>
<dbReference type="InterPro" id="IPR011051">
    <property type="entry name" value="RmlC_Cupin_sf"/>
</dbReference>
<evidence type="ECO:0000313" key="2">
    <source>
        <dbReference type="Proteomes" id="UP000231501"/>
    </source>
</evidence>
<evidence type="ECO:0008006" key="3">
    <source>
        <dbReference type="Google" id="ProtNLM"/>
    </source>
</evidence>
<dbReference type="AlphaFoldDB" id="A0A2G9CDL9"/>
<keyword evidence="2" id="KW-1185">Reference proteome</keyword>